<reference evidence="2" key="1">
    <citation type="submission" date="2016-04" db="EMBL/GenBank/DDBJ databases">
        <authorList>
            <person name="Evans L.H."/>
            <person name="Alamgir A."/>
            <person name="Owens N."/>
            <person name="Weber N.D."/>
            <person name="Virtaneva K."/>
            <person name="Barbian K."/>
            <person name="Babar A."/>
            <person name="Rosenke K."/>
        </authorList>
    </citation>
    <scope>NUCLEOTIDE SEQUENCE</scope>
    <source>
        <strain evidence="2">86</strain>
    </source>
</reference>
<organism evidence="2">
    <name type="scientific">uncultured Alphaproteobacteria bacterium</name>
    <dbReference type="NCBI Taxonomy" id="91750"/>
    <lineage>
        <taxon>Bacteria</taxon>
        <taxon>Pseudomonadati</taxon>
        <taxon>Pseudomonadota</taxon>
        <taxon>Alphaproteobacteria</taxon>
        <taxon>environmental samples</taxon>
    </lineage>
</organism>
<dbReference type="PROSITE" id="PS50801">
    <property type="entry name" value="STAS"/>
    <property type="match status" value="1"/>
</dbReference>
<evidence type="ECO:0000259" key="1">
    <source>
        <dbReference type="PROSITE" id="PS50801"/>
    </source>
</evidence>
<accession>A0A212KKK9</accession>
<feature type="domain" description="STAS" evidence="1">
    <location>
        <begin position="1"/>
        <end position="88"/>
    </location>
</feature>
<name>A0A212KKK9_9PROT</name>
<proteinExistence type="predicted"/>
<dbReference type="InterPro" id="IPR058548">
    <property type="entry name" value="MlaB-like_STAS"/>
</dbReference>
<protein>
    <recommendedName>
        <fullName evidence="1">STAS domain-containing protein</fullName>
    </recommendedName>
</protein>
<dbReference type="Pfam" id="PF13466">
    <property type="entry name" value="STAS_2"/>
    <property type="match status" value="1"/>
</dbReference>
<dbReference type="InterPro" id="IPR002645">
    <property type="entry name" value="STAS_dom"/>
</dbReference>
<dbReference type="EMBL" id="FLUO01000002">
    <property type="protein sequence ID" value="SBW12214.1"/>
    <property type="molecule type" value="Genomic_DNA"/>
</dbReference>
<dbReference type="AlphaFoldDB" id="A0A212KKK9"/>
<dbReference type="InterPro" id="IPR036513">
    <property type="entry name" value="STAS_dom_sf"/>
</dbReference>
<dbReference type="SUPFAM" id="SSF52091">
    <property type="entry name" value="SpoIIaa-like"/>
    <property type="match status" value="1"/>
</dbReference>
<sequence>MEEVVEFVLGPEVTIKNVRQVSDRISEILLAGRDLSIRAADLESGDVTLVQILIAARKSAAERGCRVCVEDPSPALTALLRRCGLAAL</sequence>
<gene>
    <name evidence="2" type="ORF">KL86APRO_20500</name>
</gene>
<evidence type="ECO:0000313" key="2">
    <source>
        <dbReference type="EMBL" id="SBW12214.1"/>
    </source>
</evidence>
<dbReference type="Gene3D" id="3.30.750.24">
    <property type="entry name" value="STAS domain"/>
    <property type="match status" value="1"/>
</dbReference>